<dbReference type="InterPro" id="IPR014710">
    <property type="entry name" value="RmlC-like_jellyroll"/>
</dbReference>
<dbReference type="InterPro" id="IPR009057">
    <property type="entry name" value="Homeodomain-like_sf"/>
</dbReference>
<dbReference type="GO" id="GO:0003700">
    <property type="term" value="F:DNA-binding transcription factor activity"/>
    <property type="evidence" value="ECO:0007669"/>
    <property type="project" value="InterPro"/>
</dbReference>
<sequence length="302" mass="35553">MNLYLEIPELDRHFPFRSFINKGDVLCYPHWHKEIEIIYVTQGTLDLGINDNSIRMKQGEVQFINGGDVHYFLASPDSERVVIQFDLSFFQEVFTLNDQKRPLRDIFTEMEQSSWNWPEETTAKMLPLIQSIYDENVDHQEGYAYMIKAKLFEMLTLILREVPRSMTPRLPEISESTLTQSKDMLCKLERIFEYVECHYHETISLKNIAEYMGFSPYYFARLFKKNTGMTFIAFLNEYRLNKAKWILLNEDNPITEVAEAAGFSSVKTFHHFFKEATGTSPLKYRRAIFGNKTARTEEESFS</sequence>
<comment type="caution">
    <text evidence="5">The sequence shown here is derived from an EMBL/GenBank/DDBJ whole genome shotgun (WGS) entry which is preliminary data.</text>
</comment>
<dbReference type="Pfam" id="PF07883">
    <property type="entry name" value="Cupin_2"/>
    <property type="match status" value="1"/>
</dbReference>
<dbReference type="InterPro" id="IPR011051">
    <property type="entry name" value="RmlC_Cupin_sf"/>
</dbReference>
<dbReference type="PROSITE" id="PS00041">
    <property type="entry name" value="HTH_ARAC_FAMILY_1"/>
    <property type="match status" value="1"/>
</dbReference>
<accession>A0A4U2PW19</accession>
<dbReference type="PRINTS" id="PR00032">
    <property type="entry name" value="HTHARAC"/>
</dbReference>
<dbReference type="Gene3D" id="2.60.120.10">
    <property type="entry name" value="Jelly Rolls"/>
    <property type="match status" value="1"/>
</dbReference>
<evidence type="ECO:0000256" key="2">
    <source>
        <dbReference type="ARBA" id="ARBA00023125"/>
    </source>
</evidence>
<keyword evidence="3" id="KW-0804">Transcription</keyword>
<feature type="domain" description="HTH araC/xylS-type" evidence="4">
    <location>
        <begin position="189"/>
        <end position="287"/>
    </location>
</feature>
<evidence type="ECO:0000259" key="4">
    <source>
        <dbReference type="PROSITE" id="PS01124"/>
    </source>
</evidence>
<reference evidence="5 6" key="1">
    <citation type="submission" date="2018-01" db="EMBL/GenBank/DDBJ databases">
        <title>Bacillales members from the olive rhizosphere are effective biological control agents against Verticillium dahliae.</title>
        <authorList>
            <person name="Gomez-Lama C."/>
            <person name="Legarda G."/>
            <person name="Ruano-Rosa D."/>
            <person name="Pizarro-Tobias P."/>
            <person name="Valverde-Corredor A."/>
            <person name="Niqui J.L."/>
            <person name="Trivino J.C."/>
            <person name="Roca A."/>
            <person name="Mercado-Blanco J."/>
        </authorList>
    </citation>
    <scope>NUCLEOTIDE SEQUENCE [LARGE SCALE GENOMIC DNA]</scope>
    <source>
        <strain evidence="5 6">PIC167</strain>
    </source>
</reference>
<dbReference type="PANTHER" id="PTHR43280">
    <property type="entry name" value="ARAC-FAMILY TRANSCRIPTIONAL REGULATOR"/>
    <property type="match status" value="1"/>
</dbReference>
<dbReference type="SMART" id="SM00342">
    <property type="entry name" value="HTH_ARAC"/>
    <property type="match status" value="1"/>
</dbReference>
<dbReference type="InterPro" id="IPR018060">
    <property type="entry name" value="HTH_AraC"/>
</dbReference>
<dbReference type="AlphaFoldDB" id="A0A4U2PW19"/>
<evidence type="ECO:0000313" key="5">
    <source>
        <dbReference type="EMBL" id="TKH41404.1"/>
    </source>
</evidence>
<dbReference type="SUPFAM" id="SSF51182">
    <property type="entry name" value="RmlC-like cupins"/>
    <property type="match status" value="1"/>
</dbReference>
<dbReference type="EMBL" id="PNXQ01000016">
    <property type="protein sequence ID" value="TKH41404.1"/>
    <property type="molecule type" value="Genomic_DNA"/>
</dbReference>
<evidence type="ECO:0000256" key="1">
    <source>
        <dbReference type="ARBA" id="ARBA00023015"/>
    </source>
</evidence>
<evidence type="ECO:0000256" key="3">
    <source>
        <dbReference type="ARBA" id="ARBA00023163"/>
    </source>
</evidence>
<dbReference type="InterPro" id="IPR018062">
    <property type="entry name" value="HTH_AraC-typ_CS"/>
</dbReference>
<dbReference type="Pfam" id="PF12833">
    <property type="entry name" value="HTH_18"/>
    <property type="match status" value="1"/>
</dbReference>
<dbReference type="InterPro" id="IPR020449">
    <property type="entry name" value="Tscrpt_reg_AraC-type_HTH"/>
</dbReference>
<organism evidence="5 6">
    <name type="scientific">Paenibacillus terrae</name>
    <dbReference type="NCBI Taxonomy" id="159743"/>
    <lineage>
        <taxon>Bacteria</taxon>
        <taxon>Bacillati</taxon>
        <taxon>Bacillota</taxon>
        <taxon>Bacilli</taxon>
        <taxon>Bacillales</taxon>
        <taxon>Paenibacillaceae</taxon>
        <taxon>Paenibacillus</taxon>
    </lineage>
</organism>
<dbReference type="Gene3D" id="1.10.10.60">
    <property type="entry name" value="Homeodomain-like"/>
    <property type="match status" value="2"/>
</dbReference>
<keyword evidence="2" id="KW-0238">DNA-binding</keyword>
<proteinExistence type="predicted"/>
<name>A0A4U2PW19_9BACL</name>
<dbReference type="SUPFAM" id="SSF46689">
    <property type="entry name" value="Homeodomain-like"/>
    <property type="match status" value="1"/>
</dbReference>
<dbReference type="PROSITE" id="PS01124">
    <property type="entry name" value="HTH_ARAC_FAMILY_2"/>
    <property type="match status" value="1"/>
</dbReference>
<dbReference type="InterPro" id="IPR013096">
    <property type="entry name" value="Cupin_2"/>
</dbReference>
<keyword evidence="1" id="KW-0805">Transcription regulation</keyword>
<dbReference type="PANTHER" id="PTHR43280:SF28">
    <property type="entry name" value="HTH-TYPE TRANSCRIPTIONAL ACTIVATOR RHAS"/>
    <property type="match status" value="1"/>
</dbReference>
<dbReference type="Proteomes" id="UP000308114">
    <property type="component" value="Unassembled WGS sequence"/>
</dbReference>
<dbReference type="GO" id="GO:0043565">
    <property type="term" value="F:sequence-specific DNA binding"/>
    <property type="evidence" value="ECO:0007669"/>
    <property type="project" value="InterPro"/>
</dbReference>
<gene>
    <name evidence="5" type="ORF">C1I60_18620</name>
</gene>
<dbReference type="RefSeq" id="WP_137063083.1">
    <property type="nucleotide sequence ID" value="NZ_PNXQ01000016.1"/>
</dbReference>
<protein>
    <submittedName>
        <fullName evidence="5">AraC family transcriptional regulator</fullName>
    </submittedName>
</protein>
<evidence type="ECO:0000313" key="6">
    <source>
        <dbReference type="Proteomes" id="UP000308114"/>
    </source>
</evidence>